<evidence type="ECO:0000313" key="2">
    <source>
        <dbReference type="EMBL" id="KAI5443732.1"/>
    </source>
</evidence>
<organism evidence="2 3">
    <name type="scientific">Pisum sativum</name>
    <name type="common">Garden pea</name>
    <name type="synonym">Lathyrus oleraceus</name>
    <dbReference type="NCBI Taxonomy" id="3888"/>
    <lineage>
        <taxon>Eukaryota</taxon>
        <taxon>Viridiplantae</taxon>
        <taxon>Streptophyta</taxon>
        <taxon>Embryophyta</taxon>
        <taxon>Tracheophyta</taxon>
        <taxon>Spermatophyta</taxon>
        <taxon>Magnoliopsida</taxon>
        <taxon>eudicotyledons</taxon>
        <taxon>Gunneridae</taxon>
        <taxon>Pentapetalae</taxon>
        <taxon>rosids</taxon>
        <taxon>fabids</taxon>
        <taxon>Fabales</taxon>
        <taxon>Fabaceae</taxon>
        <taxon>Papilionoideae</taxon>
        <taxon>50 kb inversion clade</taxon>
        <taxon>NPAAA clade</taxon>
        <taxon>Hologalegina</taxon>
        <taxon>IRL clade</taxon>
        <taxon>Fabeae</taxon>
        <taxon>Lathyrus</taxon>
    </lineage>
</organism>
<dbReference type="PANTHER" id="PTHR48154">
    <property type="entry name" value="PROTEIN, PUTATIVE-RELATED"/>
    <property type="match status" value="1"/>
</dbReference>
<keyword evidence="3" id="KW-1185">Reference proteome</keyword>
<evidence type="ECO:0000259" key="1">
    <source>
        <dbReference type="Pfam" id="PF24924"/>
    </source>
</evidence>
<dbReference type="PANTHER" id="PTHR48154:SF1">
    <property type="entry name" value="PROTEIN, PUTATIVE-RELATED"/>
    <property type="match status" value="1"/>
</dbReference>
<evidence type="ECO:0000313" key="3">
    <source>
        <dbReference type="Proteomes" id="UP001058974"/>
    </source>
</evidence>
<accession>A0A9D5GWJ1</accession>
<comment type="caution">
    <text evidence="2">The sequence shown here is derived from an EMBL/GenBank/DDBJ whole genome shotgun (WGS) entry which is preliminary data.</text>
</comment>
<dbReference type="EMBL" id="JAMSHJ010000001">
    <property type="protein sequence ID" value="KAI5443732.1"/>
    <property type="molecule type" value="Genomic_DNA"/>
</dbReference>
<name>A0A9D5GWJ1_PEA</name>
<feature type="domain" description="DUF7745" evidence="1">
    <location>
        <begin position="1"/>
        <end position="34"/>
    </location>
</feature>
<dbReference type="Proteomes" id="UP001058974">
    <property type="component" value="Chromosome 1"/>
</dbReference>
<dbReference type="Gramene" id="Psat01G0240000-T1">
    <property type="protein sequence ID" value="KAI5443732.1"/>
    <property type="gene ID" value="KIW84_012400"/>
</dbReference>
<dbReference type="InterPro" id="IPR056647">
    <property type="entry name" value="DUF7745"/>
</dbReference>
<proteinExistence type="predicted"/>
<gene>
    <name evidence="2" type="ORF">KIW84_012400</name>
</gene>
<dbReference type="AlphaFoldDB" id="A0A9D5GWJ1"/>
<protein>
    <recommendedName>
        <fullName evidence="1">DUF7745 domain-containing protein</fullName>
    </recommendedName>
</protein>
<sequence length="166" mass="19320">MSLTNDDIVWYDSALVSLNIIDICGEFSNMPLIARGSVLSGGKDHKLLKSRMVRAWHNVNRKGRFELSSCNCVVCEAYAIWVKKRALELKILYACERPMSVVVVEPSTLPNQDVEDLEDTLAKMKQERYLWEERFHALNQKHEEFQLESKYKDALIEILEERAMKR</sequence>
<dbReference type="Pfam" id="PF24924">
    <property type="entry name" value="DUF7745"/>
    <property type="match status" value="1"/>
</dbReference>
<reference evidence="2 3" key="1">
    <citation type="journal article" date="2022" name="Nat. Genet.">
        <title>Improved pea reference genome and pan-genome highlight genomic features and evolutionary characteristics.</title>
        <authorList>
            <person name="Yang T."/>
            <person name="Liu R."/>
            <person name="Luo Y."/>
            <person name="Hu S."/>
            <person name="Wang D."/>
            <person name="Wang C."/>
            <person name="Pandey M.K."/>
            <person name="Ge S."/>
            <person name="Xu Q."/>
            <person name="Li N."/>
            <person name="Li G."/>
            <person name="Huang Y."/>
            <person name="Saxena R.K."/>
            <person name="Ji Y."/>
            <person name="Li M."/>
            <person name="Yan X."/>
            <person name="He Y."/>
            <person name="Liu Y."/>
            <person name="Wang X."/>
            <person name="Xiang C."/>
            <person name="Varshney R.K."/>
            <person name="Ding H."/>
            <person name="Gao S."/>
            <person name="Zong X."/>
        </authorList>
    </citation>
    <scope>NUCLEOTIDE SEQUENCE [LARGE SCALE GENOMIC DNA]</scope>
    <source>
        <strain evidence="2 3">cv. Zhongwan 6</strain>
    </source>
</reference>